<dbReference type="InterPro" id="IPR001478">
    <property type="entry name" value="PDZ"/>
</dbReference>
<evidence type="ECO:0000256" key="1">
    <source>
        <dbReference type="ARBA" id="ARBA00001947"/>
    </source>
</evidence>
<evidence type="ECO:0000256" key="7">
    <source>
        <dbReference type="ARBA" id="ARBA00022833"/>
    </source>
</evidence>
<evidence type="ECO:0000256" key="9">
    <source>
        <dbReference type="ARBA" id="ARBA00023049"/>
    </source>
</evidence>
<evidence type="ECO:0000256" key="2">
    <source>
        <dbReference type="ARBA" id="ARBA00004141"/>
    </source>
</evidence>
<keyword evidence="10 11" id="KW-0472">Membrane</keyword>
<dbReference type="RefSeq" id="WP_227016888.1">
    <property type="nucleotide sequence ID" value="NZ_JAGSND010000001.1"/>
</dbReference>
<dbReference type="InterPro" id="IPR041489">
    <property type="entry name" value="PDZ_6"/>
</dbReference>
<evidence type="ECO:0000256" key="11">
    <source>
        <dbReference type="RuleBase" id="RU362031"/>
    </source>
</evidence>
<accession>A0A8J8AZQ1</accession>
<dbReference type="Pfam" id="PF02163">
    <property type="entry name" value="Peptidase_M50"/>
    <property type="match status" value="1"/>
</dbReference>
<dbReference type="Gene3D" id="2.30.42.10">
    <property type="match status" value="1"/>
</dbReference>
<keyword evidence="8 11" id="KW-1133">Transmembrane helix</keyword>
<protein>
    <recommendedName>
        <fullName evidence="11">Zinc metalloprotease</fullName>
        <ecNumber evidence="11">3.4.24.-</ecNumber>
    </recommendedName>
</protein>
<dbReference type="InterPro" id="IPR036034">
    <property type="entry name" value="PDZ_sf"/>
</dbReference>
<feature type="domain" description="PDZ" evidence="12">
    <location>
        <begin position="106"/>
        <end position="174"/>
    </location>
</feature>
<reference evidence="13" key="1">
    <citation type="submission" date="2021-04" db="EMBL/GenBank/DDBJ databases">
        <title>Sinoanaerobacter chloroacetimidivorans sp. nov., an obligate anaerobic bacterium isolated from anaerobic sludge.</title>
        <authorList>
            <person name="Bao Y."/>
        </authorList>
    </citation>
    <scope>NUCLEOTIDE SEQUENCE</scope>
    <source>
        <strain evidence="13">BAD-6</strain>
    </source>
</reference>
<dbReference type="InterPro" id="IPR004387">
    <property type="entry name" value="Pept_M50_Zn"/>
</dbReference>
<keyword evidence="6 11" id="KW-0378">Hydrolase</keyword>
<dbReference type="GO" id="GO:0046872">
    <property type="term" value="F:metal ion binding"/>
    <property type="evidence" value="ECO:0007669"/>
    <property type="project" value="UniProtKB-KW"/>
</dbReference>
<sequence>MMIIYAILIFCLLIFVHELGHYILAKSVGIKVNEFALGMGPLLFHFKKGDTEYSLRALPIGGFCKMEGEDEESSDTAAFNNKPFWAKALVVIAGSAMNLVLAIVILSIVFMSVGMPTNIIKELTPDNPAAVAGMLPGDKIVQIEDKVIREWNDITDTIGQSTGDTITVVVERNGEQLNFETAVTTAENGRRVIGITPEYGKNPGKALVLGAQSTVEMGIKMVEVIGQLFTGEVSTKNLTGPVGIVYMVGDTAKMGIFYLAQLTALISLNLAIVNMLPFPALDGGRLLFMVIRLFTGKAISDETEGKIHFIGIMLLFGLMIYITFQDVGRFIL</sequence>
<dbReference type="CDD" id="cd06163">
    <property type="entry name" value="S2P-M50_PDZ_RseP-like"/>
    <property type="match status" value="1"/>
</dbReference>
<reference evidence="13" key="2">
    <citation type="submission" date="2021-04" db="EMBL/GenBank/DDBJ databases">
        <authorList>
            <person name="Liu J."/>
        </authorList>
    </citation>
    <scope>NUCLEOTIDE SEQUENCE</scope>
    <source>
        <strain evidence="13">BAD-6</strain>
    </source>
</reference>
<dbReference type="GO" id="GO:0016020">
    <property type="term" value="C:membrane"/>
    <property type="evidence" value="ECO:0007669"/>
    <property type="project" value="UniProtKB-SubCell"/>
</dbReference>
<dbReference type="Proteomes" id="UP000675664">
    <property type="component" value="Unassembled WGS sequence"/>
</dbReference>
<dbReference type="NCBIfam" id="TIGR00054">
    <property type="entry name" value="RIP metalloprotease RseP"/>
    <property type="match status" value="1"/>
</dbReference>
<keyword evidence="11" id="KW-0479">Metal-binding</keyword>
<dbReference type="PANTHER" id="PTHR42837:SF2">
    <property type="entry name" value="MEMBRANE METALLOPROTEASE ARASP2, CHLOROPLASTIC-RELATED"/>
    <property type="match status" value="1"/>
</dbReference>
<gene>
    <name evidence="13" type="primary">rseP</name>
    <name evidence="13" type="ORF">KCX82_02660</name>
</gene>
<evidence type="ECO:0000256" key="6">
    <source>
        <dbReference type="ARBA" id="ARBA00022801"/>
    </source>
</evidence>
<dbReference type="SMART" id="SM00228">
    <property type="entry name" value="PDZ"/>
    <property type="match status" value="1"/>
</dbReference>
<dbReference type="Pfam" id="PF17820">
    <property type="entry name" value="PDZ_6"/>
    <property type="match status" value="1"/>
</dbReference>
<feature type="transmembrane region" description="Helical" evidence="11">
    <location>
        <begin position="84"/>
        <end position="111"/>
    </location>
</feature>
<evidence type="ECO:0000313" key="13">
    <source>
        <dbReference type="EMBL" id="MBR0596768.1"/>
    </source>
</evidence>
<comment type="similarity">
    <text evidence="3 11">Belongs to the peptidase M50B family.</text>
</comment>
<name>A0A8J8AZQ1_9FIRM</name>
<keyword evidence="7 11" id="KW-0862">Zinc</keyword>
<evidence type="ECO:0000256" key="8">
    <source>
        <dbReference type="ARBA" id="ARBA00022989"/>
    </source>
</evidence>
<dbReference type="InterPro" id="IPR008915">
    <property type="entry name" value="Peptidase_M50"/>
</dbReference>
<dbReference type="AlphaFoldDB" id="A0A8J8AZQ1"/>
<feature type="transmembrane region" description="Helical" evidence="11">
    <location>
        <begin position="256"/>
        <end position="278"/>
    </location>
</feature>
<keyword evidence="14" id="KW-1185">Reference proteome</keyword>
<evidence type="ECO:0000259" key="12">
    <source>
        <dbReference type="SMART" id="SM00228"/>
    </source>
</evidence>
<evidence type="ECO:0000256" key="5">
    <source>
        <dbReference type="ARBA" id="ARBA00022692"/>
    </source>
</evidence>
<dbReference type="GO" id="GO:0004222">
    <property type="term" value="F:metalloendopeptidase activity"/>
    <property type="evidence" value="ECO:0007669"/>
    <property type="project" value="InterPro"/>
</dbReference>
<dbReference type="CDD" id="cd23081">
    <property type="entry name" value="cpPDZ_EcRseP-like"/>
    <property type="match status" value="1"/>
</dbReference>
<dbReference type="PANTHER" id="PTHR42837">
    <property type="entry name" value="REGULATOR OF SIGMA-E PROTEASE RSEP"/>
    <property type="match status" value="1"/>
</dbReference>
<dbReference type="SUPFAM" id="SSF50156">
    <property type="entry name" value="PDZ domain-like"/>
    <property type="match status" value="1"/>
</dbReference>
<evidence type="ECO:0000313" key="14">
    <source>
        <dbReference type="Proteomes" id="UP000675664"/>
    </source>
</evidence>
<feature type="transmembrane region" description="Helical" evidence="11">
    <location>
        <begin position="307"/>
        <end position="324"/>
    </location>
</feature>
<organism evidence="13 14">
    <name type="scientific">Sinanaerobacter chloroacetimidivorans</name>
    <dbReference type="NCBI Taxonomy" id="2818044"/>
    <lineage>
        <taxon>Bacteria</taxon>
        <taxon>Bacillati</taxon>
        <taxon>Bacillota</taxon>
        <taxon>Clostridia</taxon>
        <taxon>Peptostreptococcales</taxon>
        <taxon>Anaerovoracaceae</taxon>
        <taxon>Sinanaerobacter</taxon>
    </lineage>
</organism>
<dbReference type="EMBL" id="JAGSND010000001">
    <property type="protein sequence ID" value="MBR0596768.1"/>
    <property type="molecule type" value="Genomic_DNA"/>
</dbReference>
<dbReference type="EC" id="3.4.24.-" evidence="11"/>
<evidence type="ECO:0000256" key="4">
    <source>
        <dbReference type="ARBA" id="ARBA00022670"/>
    </source>
</evidence>
<comment type="caution">
    <text evidence="13">The sequence shown here is derived from an EMBL/GenBank/DDBJ whole genome shotgun (WGS) entry which is preliminary data.</text>
</comment>
<keyword evidence="4" id="KW-0645">Protease</keyword>
<evidence type="ECO:0000256" key="3">
    <source>
        <dbReference type="ARBA" id="ARBA00007931"/>
    </source>
</evidence>
<dbReference type="GO" id="GO:0006508">
    <property type="term" value="P:proteolysis"/>
    <property type="evidence" value="ECO:0007669"/>
    <property type="project" value="UniProtKB-KW"/>
</dbReference>
<comment type="cofactor">
    <cofactor evidence="1 11">
        <name>Zn(2+)</name>
        <dbReference type="ChEBI" id="CHEBI:29105"/>
    </cofactor>
</comment>
<keyword evidence="5 11" id="KW-0812">Transmembrane</keyword>
<comment type="subcellular location">
    <subcellularLocation>
        <location evidence="2">Membrane</location>
        <topology evidence="2">Multi-pass membrane protein</topology>
    </subcellularLocation>
</comment>
<evidence type="ECO:0000256" key="10">
    <source>
        <dbReference type="ARBA" id="ARBA00023136"/>
    </source>
</evidence>
<proteinExistence type="inferred from homology"/>
<keyword evidence="9 11" id="KW-0482">Metalloprotease</keyword>